<dbReference type="GeneID" id="39581753"/>
<evidence type="ECO:0008006" key="3">
    <source>
        <dbReference type="Google" id="ProtNLM"/>
    </source>
</evidence>
<dbReference type="OrthoDB" id="659at2759"/>
<dbReference type="Proteomes" id="UP000272025">
    <property type="component" value="Unassembled WGS sequence"/>
</dbReference>
<dbReference type="InterPro" id="IPR042095">
    <property type="entry name" value="SUMF_sf"/>
</dbReference>
<dbReference type="EMBL" id="ML119051">
    <property type="protein sequence ID" value="ROT41798.1"/>
    <property type="molecule type" value="Genomic_DNA"/>
</dbReference>
<sequence length="216" mass="24199">MNGHCNGHDTISSSFLDAFAVRTVYGPVPLKHALDWPVFASYDELSGCATWMGGRIPTFEETRSIYSYVHRLKKQRQEPEHTLGTTVPAVNKHLSNGGVDETPPPSKNLELFVDLRGANVGFQDWHPVPVTANGDRLAGQAELGGVWKWTSSPLEKHEGFEPMPLYPGYSADFFDDAALVADRVRVYEFSVNWYQRNYPFAWAGARLVRDTPKRAS</sequence>
<dbReference type="RefSeq" id="XP_028469604.1">
    <property type="nucleotide sequence ID" value="XM_028613275.1"/>
</dbReference>
<organism evidence="1 2">
    <name type="scientific">Sodiomyces alkalinus (strain CBS 110278 / VKM F-3762 / F11)</name>
    <name type="common">Alkaliphilic filamentous fungus</name>
    <dbReference type="NCBI Taxonomy" id="1314773"/>
    <lineage>
        <taxon>Eukaryota</taxon>
        <taxon>Fungi</taxon>
        <taxon>Dikarya</taxon>
        <taxon>Ascomycota</taxon>
        <taxon>Pezizomycotina</taxon>
        <taxon>Sordariomycetes</taxon>
        <taxon>Hypocreomycetidae</taxon>
        <taxon>Glomerellales</taxon>
        <taxon>Plectosphaerellaceae</taxon>
        <taxon>Sodiomyces</taxon>
    </lineage>
</organism>
<evidence type="ECO:0000313" key="1">
    <source>
        <dbReference type="EMBL" id="ROT41798.1"/>
    </source>
</evidence>
<accession>A0A3N2Q570</accession>
<dbReference type="PANTHER" id="PTHR43397:SF1">
    <property type="entry name" value="ERGOTHIONEINE BIOSYNTHESIS PROTEIN 1"/>
    <property type="match status" value="1"/>
</dbReference>
<dbReference type="SUPFAM" id="SSF56436">
    <property type="entry name" value="C-type lectin-like"/>
    <property type="match status" value="1"/>
</dbReference>
<reference evidence="1 2" key="1">
    <citation type="journal article" date="2018" name="Mol. Ecol.">
        <title>The obligate alkalophilic soda-lake fungus Sodiomyces alkalinus has shifted to a protein diet.</title>
        <authorList>
            <person name="Grum-Grzhimaylo A.A."/>
            <person name="Falkoski D.L."/>
            <person name="van den Heuvel J."/>
            <person name="Valero-Jimenez C.A."/>
            <person name="Min B."/>
            <person name="Choi I.G."/>
            <person name="Lipzen A."/>
            <person name="Daum C.G."/>
            <person name="Aanen D.K."/>
            <person name="Tsang A."/>
            <person name="Henrissat B."/>
            <person name="Bilanenko E.N."/>
            <person name="de Vries R.P."/>
            <person name="van Kan J.A.L."/>
            <person name="Grigoriev I.V."/>
            <person name="Debets A.J.M."/>
        </authorList>
    </citation>
    <scope>NUCLEOTIDE SEQUENCE [LARGE SCALE GENOMIC DNA]</scope>
    <source>
        <strain evidence="1 2">F11</strain>
    </source>
</reference>
<evidence type="ECO:0000313" key="2">
    <source>
        <dbReference type="Proteomes" id="UP000272025"/>
    </source>
</evidence>
<dbReference type="Gene3D" id="3.90.1580.10">
    <property type="entry name" value="paralog of FGE (formylglycine-generating enzyme)"/>
    <property type="match status" value="1"/>
</dbReference>
<dbReference type="PANTHER" id="PTHR43397">
    <property type="entry name" value="ERGOTHIONEINE BIOSYNTHESIS PROTEIN 1"/>
    <property type="match status" value="1"/>
</dbReference>
<protein>
    <recommendedName>
        <fullName evidence="3">Sulfatase-modifying factor enzyme domain-containing protein</fullName>
    </recommendedName>
</protein>
<gene>
    <name evidence="1" type="ORF">SODALDRAFT_346957</name>
</gene>
<dbReference type="InterPro" id="IPR016187">
    <property type="entry name" value="CTDL_fold"/>
</dbReference>
<keyword evidence="2" id="KW-1185">Reference proteome</keyword>
<dbReference type="InterPro" id="IPR051128">
    <property type="entry name" value="EgtD_Methyltrsf_superfamily"/>
</dbReference>
<dbReference type="AlphaFoldDB" id="A0A3N2Q570"/>
<proteinExistence type="predicted"/>
<name>A0A3N2Q570_SODAK</name>
<dbReference type="STRING" id="1314773.A0A3N2Q570"/>